<feature type="transmembrane region" description="Helical" evidence="7">
    <location>
        <begin position="428"/>
        <end position="447"/>
    </location>
</feature>
<feature type="transmembrane region" description="Helical" evidence="7">
    <location>
        <begin position="467"/>
        <end position="485"/>
    </location>
</feature>
<comment type="caution">
    <text evidence="9">The sequence shown here is derived from an EMBL/GenBank/DDBJ whole genome shotgun (WGS) entry which is preliminary data.</text>
</comment>
<keyword evidence="3 6" id="KW-0863">Zinc-finger</keyword>
<dbReference type="GO" id="GO:0008270">
    <property type="term" value="F:zinc ion binding"/>
    <property type="evidence" value="ECO:0007669"/>
    <property type="project" value="UniProtKB-KW"/>
</dbReference>
<evidence type="ECO:0000256" key="4">
    <source>
        <dbReference type="ARBA" id="ARBA00022786"/>
    </source>
</evidence>
<dbReference type="InterPro" id="IPR024766">
    <property type="entry name" value="Znf_RING_H2"/>
</dbReference>
<dbReference type="SMART" id="SM00184">
    <property type="entry name" value="RING"/>
    <property type="match status" value="1"/>
</dbReference>
<comment type="pathway">
    <text evidence="1">Protein modification; protein ubiquitination.</text>
</comment>
<dbReference type="Gene3D" id="3.30.40.10">
    <property type="entry name" value="Zinc/RING finger domain, C3HC4 (zinc finger)"/>
    <property type="match status" value="1"/>
</dbReference>
<evidence type="ECO:0000256" key="2">
    <source>
        <dbReference type="ARBA" id="ARBA00022723"/>
    </source>
</evidence>
<evidence type="ECO:0000313" key="11">
    <source>
        <dbReference type="Proteomes" id="UP001642409"/>
    </source>
</evidence>
<dbReference type="InterPro" id="IPR013083">
    <property type="entry name" value="Znf_RING/FYVE/PHD"/>
</dbReference>
<keyword evidence="11" id="KW-1185">Reference proteome</keyword>
<keyword evidence="5" id="KW-0862">Zinc</keyword>
<sequence>MIQFIFLFLYPIIDQPVRTVFTGYFLNSPNFYFVANQTKLTEYLYVQDQHEFQYQNTTVNTIQIQYEFYNQQFKLKDGLKFCGKGYYFKQYLRSVFIAVPNVCTNDSIDIEKAYKIAKDSYNNYFTFPAINVNLSQKIDNCQFTGLINHYDTIAKTRISTDTMISNNITRLFNISYPKALDISISSGYFSGNQGIFDKIIQSTYFFNKGKLINLIGQNTTFHSGDCNIQFDVIAHNELMTSNILAWFVLICLSAIMLIYGIYLQQTLNNLDVKLNFTLYIPKNINNPRYNNLLMLFVQNLDIVLQLFEQTMFTLVIFMLSNSVLTITQLYTFYSFLNTLSTYFVDFQQFKNVQDIWHIVFNKSLPKWTHTLIIFLLLVANSYIGQALLISNQPRALDVLAYVSFIKWFFKTLKYLFQPSQKCRDLKLQLSNLFYFFIQQVQFTLIWIQIRSSKNVFSLQGDDTLTAFYVIQSFAFLGLNLFLSLFKTFTSRQKKIKFDLSFDHVTYNFALNLAKIDNEQINVLVPFQKPKQLIYKCNNPFHSHSDQYQNQNMNFLVINENGIKQFNEHVLENKNSCYLLCDLPSLQHVSCPVCFEEIDLTKTGQLHINGQKSEAGEIKRQQTNIAVVSGNKEIEVCSTQCGHMFHRECIEPWVQQGNTVCPMCRKSLLQ</sequence>
<reference evidence="9" key="1">
    <citation type="submission" date="2023-06" db="EMBL/GenBank/DDBJ databases">
        <authorList>
            <person name="Kurt Z."/>
        </authorList>
    </citation>
    <scope>NUCLEOTIDE SEQUENCE</scope>
</reference>
<evidence type="ECO:0000259" key="8">
    <source>
        <dbReference type="PROSITE" id="PS50089"/>
    </source>
</evidence>
<keyword evidence="4" id="KW-0833">Ubl conjugation pathway</keyword>
<dbReference type="Proteomes" id="UP001642409">
    <property type="component" value="Unassembled WGS sequence"/>
</dbReference>
<dbReference type="SUPFAM" id="SSF57850">
    <property type="entry name" value="RING/U-box"/>
    <property type="match status" value="1"/>
</dbReference>
<dbReference type="EMBL" id="CATOUU010000499">
    <property type="protein sequence ID" value="CAI9931778.1"/>
    <property type="molecule type" value="Genomic_DNA"/>
</dbReference>
<keyword evidence="7" id="KW-0812">Transmembrane</keyword>
<reference evidence="10 11" key="2">
    <citation type="submission" date="2024-07" db="EMBL/GenBank/DDBJ databases">
        <authorList>
            <person name="Akdeniz Z."/>
        </authorList>
    </citation>
    <scope>NUCLEOTIDE SEQUENCE [LARGE SCALE GENOMIC DNA]</scope>
</reference>
<evidence type="ECO:0000313" key="9">
    <source>
        <dbReference type="EMBL" id="CAI9931778.1"/>
    </source>
</evidence>
<evidence type="ECO:0000256" key="6">
    <source>
        <dbReference type="PROSITE-ProRule" id="PRU00175"/>
    </source>
</evidence>
<organism evidence="9">
    <name type="scientific">Hexamita inflata</name>
    <dbReference type="NCBI Taxonomy" id="28002"/>
    <lineage>
        <taxon>Eukaryota</taxon>
        <taxon>Metamonada</taxon>
        <taxon>Diplomonadida</taxon>
        <taxon>Hexamitidae</taxon>
        <taxon>Hexamitinae</taxon>
        <taxon>Hexamita</taxon>
    </lineage>
</organism>
<feature type="domain" description="RING-type" evidence="8">
    <location>
        <begin position="590"/>
        <end position="664"/>
    </location>
</feature>
<protein>
    <submittedName>
        <fullName evidence="9">Ring finger domain-containing protein</fullName>
    </submittedName>
    <submittedName>
        <fullName evidence="10">Ring_finger domain-containing protein</fullName>
    </submittedName>
</protein>
<evidence type="ECO:0000256" key="1">
    <source>
        <dbReference type="ARBA" id="ARBA00004906"/>
    </source>
</evidence>
<evidence type="ECO:0000256" key="7">
    <source>
        <dbReference type="SAM" id="Phobius"/>
    </source>
</evidence>
<evidence type="ECO:0000256" key="3">
    <source>
        <dbReference type="ARBA" id="ARBA00022771"/>
    </source>
</evidence>
<evidence type="ECO:0000256" key="5">
    <source>
        <dbReference type="ARBA" id="ARBA00022833"/>
    </source>
</evidence>
<accession>A0AA86P526</accession>
<feature type="transmembrane region" description="Helical" evidence="7">
    <location>
        <begin position="371"/>
        <end position="392"/>
    </location>
</feature>
<gene>
    <name evidence="9" type="ORF">HINF_LOCUS19423</name>
    <name evidence="10" type="ORF">HINF_LOCUS30811</name>
</gene>
<dbReference type="Pfam" id="PF12678">
    <property type="entry name" value="zf-rbx1"/>
    <property type="match status" value="1"/>
</dbReference>
<keyword evidence="7" id="KW-0472">Membrane</keyword>
<dbReference type="PANTHER" id="PTHR15710">
    <property type="entry name" value="E3 UBIQUITIN-PROTEIN LIGASE PRAJA"/>
    <property type="match status" value="1"/>
</dbReference>
<dbReference type="EMBL" id="CAXDID020000102">
    <property type="protein sequence ID" value="CAL6026376.1"/>
    <property type="molecule type" value="Genomic_DNA"/>
</dbReference>
<evidence type="ECO:0000313" key="10">
    <source>
        <dbReference type="EMBL" id="CAL6026376.1"/>
    </source>
</evidence>
<keyword evidence="7" id="KW-1133">Transmembrane helix</keyword>
<proteinExistence type="predicted"/>
<name>A0AA86P526_9EUKA</name>
<feature type="transmembrane region" description="Helical" evidence="7">
    <location>
        <begin position="311"/>
        <end position="333"/>
    </location>
</feature>
<dbReference type="AlphaFoldDB" id="A0AA86P526"/>
<feature type="transmembrane region" description="Helical" evidence="7">
    <location>
        <begin position="243"/>
        <end position="262"/>
    </location>
</feature>
<dbReference type="PROSITE" id="PS50089">
    <property type="entry name" value="ZF_RING_2"/>
    <property type="match status" value="1"/>
</dbReference>
<keyword evidence="2" id="KW-0479">Metal-binding</keyword>
<dbReference type="InterPro" id="IPR001841">
    <property type="entry name" value="Znf_RING"/>
</dbReference>